<accession>A0A9Q3QYT5</accession>
<proteinExistence type="predicted"/>
<dbReference type="AlphaFoldDB" id="A0A9Q3QYT5"/>
<dbReference type="PIRSF" id="PIRSF019307">
    <property type="entry name" value="UCP019307"/>
    <property type="match status" value="1"/>
</dbReference>
<dbReference type="RefSeq" id="WP_221109632.1">
    <property type="nucleotide sequence ID" value="NZ_JABDXY010000022.1"/>
</dbReference>
<evidence type="ECO:0000313" key="2">
    <source>
        <dbReference type="Proteomes" id="UP000749740"/>
    </source>
</evidence>
<dbReference type="CDD" id="cd02219">
    <property type="entry name" value="cupin_YjlB-like"/>
    <property type="match status" value="1"/>
</dbReference>
<organism evidence="1 2">
    <name type="scientific">Rhizobium lentis</name>
    <dbReference type="NCBI Taxonomy" id="1138194"/>
    <lineage>
        <taxon>Bacteria</taxon>
        <taxon>Pseudomonadati</taxon>
        <taxon>Pseudomonadota</taxon>
        <taxon>Alphaproteobacteria</taxon>
        <taxon>Hyphomicrobiales</taxon>
        <taxon>Rhizobiaceae</taxon>
        <taxon>Rhizobium/Agrobacterium group</taxon>
        <taxon>Rhizobium</taxon>
    </lineage>
</organism>
<protein>
    <submittedName>
        <fullName evidence="1">Cupin</fullName>
    </submittedName>
</protein>
<dbReference type="InterPro" id="IPR014710">
    <property type="entry name" value="RmlC-like_jellyroll"/>
</dbReference>
<comment type="caution">
    <text evidence="1">The sequence shown here is derived from an EMBL/GenBank/DDBJ whole genome shotgun (WGS) entry which is preliminary data.</text>
</comment>
<sequence>MKAETIIFEGSGWVPNNPRLPVLLYRGLFDNCETADFESCFATNGWTGIWTNGVFDYQHYHSGAHEVLGIAHGSATLLIGGPGGQALQVAAGDCLVLPAGTGHQNLGCTADFEVIGAYPKGQHADIQTSAASNEMLAKISSVPLPDTDPVEGPSGFLVEKWRSSFAQRDRD</sequence>
<name>A0A9Q3QYT5_9HYPH</name>
<dbReference type="PANTHER" id="PTHR36448:SF2">
    <property type="entry name" value="CUPIN TYPE-1 DOMAIN-CONTAINING PROTEIN"/>
    <property type="match status" value="1"/>
</dbReference>
<dbReference type="EMBL" id="JABDYC010000005">
    <property type="protein sequence ID" value="MBX5024290.1"/>
    <property type="molecule type" value="Genomic_DNA"/>
</dbReference>
<dbReference type="InterPro" id="IPR011051">
    <property type="entry name" value="RmlC_Cupin_sf"/>
</dbReference>
<gene>
    <name evidence="1" type="ORF">HJB63_17140</name>
</gene>
<dbReference type="PANTHER" id="PTHR36448">
    <property type="entry name" value="BLR7373 PROTEIN"/>
    <property type="match status" value="1"/>
</dbReference>
<dbReference type="InterPro" id="IPR014500">
    <property type="entry name" value="UCP019307_cupin"/>
</dbReference>
<dbReference type="Proteomes" id="UP000749740">
    <property type="component" value="Unassembled WGS sequence"/>
</dbReference>
<reference evidence="1" key="1">
    <citation type="submission" date="2020-04" db="EMBL/GenBank/DDBJ databases">
        <title>Global-level population genomics: horizontal gene transfer, symbiosis and evolution in Rhizobia.</title>
        <authorList>
            <person name="Gai Y."/>
        </authorList>
    </citation>
    <scope>NUCLEOTIDE SEQUENCE</scope>
    <source>
        <strain evidence="1">BLR57</strain>
    </source>
</reference>
<dbReference type="SUPFAM" id="SSF51182">
    <property type="entry name" value="RmlC-like cupins"/>
    <property type="match status" value="1"/>
</dbReference>
<dbReference type="InterPro" id="IPR047121">
    <property type="entry name" value="YjiB-like"/>
</dbReference>
<dbReference type="Gene3D" id="2.60.120.10">
    <property type="entry name" value="Jelly Rolls"/>
    <property type="match status" value="1"/>
</dbReference>
<evidence type="ECO:0000313" key="1">
    <source>
        <dbReference type="EMBL" id="MBX5024290.1"/>
    </source>
</evidence>